<accession>A0A8K0W4G0</accession>
<dbReference type="SUPFAM" id="SSF51735">
    <property type="entry name" value="NAD(P)-binding Rossmann-fold domains"/>
    <property type="match status" value="1"/>
</dbReference>
<dbReference type="InterPro" id="IPR036291">
    <property type="entry name" value="NAD(P)-bd_dom_sf"/>
</dbReference>
<dbReference type="Proteomes" id="UP000813461">
    <property type="component" value="Unassembled WGS sequence"/>
</dbReference>
<proteinExistence type="inferred from homology"/>
<name>A0A8K0W4G0_9PLEO</name>
<evidence type="ECO:0000313" key="3">
    <source>
        <dbReference type="EMBL" id="KAH7095287.1"/>
    </source>
</evidence>
<evidence type="ECO:0000256" key="1">
    <source>
        <dbReference type="ARBA" id="ARBA00006484"/>
    </source>
</evidence>
<dbReference type="PANTHER" id="PTHR24320">
    <property type="entry name" value="RETINOL DEHYDROGENASE"/>
    <property type="match status" value="1"/>
</dbReference>
<comment type="similarity">
    <text evidence="1">Belongs to the short-chain dehydrogenases/reductases (SDR) family.</text>
</comment>
<dbReference type="GO" id="GO:0016491">
    <property type="term" value="F:oxidoreductase activity"/>
    <property type="evidence" value="ECO:0007669"/>
    <property type="project" value="UniProtKB-KW"/>
</dbReference>
<protein>
    <submittedName>
        <fullName evidence="3">Dehydrogenase/reductase</fullName>
    </submittedName>
</protein>
<dbReference type="Pfam" id="PF00106">
    <property type="entry name" value="adh_short"/>
    <property type="match status" value="1"/>
</dbReference>
<dbReference type="OrthoDB" id="542013at2759"/>
<reference evidence="3" key="1">
    <citation type="journal article" date="2021" name="Nat. Commun.">
        <title>Genetic determinants of endophytism in the Arabidopsis root mycobiome.</title>
        <authorList>
            <person name="Mesny F."/>
            <person name="Miyauchi S."/>
            <person name="Thiergart T."/>
            <person name="Pickel B."/>
            <person name="Atanasova L."/>
            <person name="Karlsson M."/>
            <person name="Huettel B."/>
            <person name="Barry K.W."/>
            <person name="Haridas S."/>
            <person name="Chen C."/>
            <person name="Bauer D."/>
            <person name="Andreopoulos W."/>
            <person name="Pangilinan J."/>
            <person name="LaButti K."/>
            <person name="Riley R."/>
            <person name="Lipzen A."/>
            <person name="Clum A."/>
            <person name="Drula E."/>
            <person name="Henrissat B."/>
            <person name="Kohler A."/>
            <person name="Grigoriev I.V."/>
            <person name="Martin F.M."/>
            <person name="Hacquard S."/>
        </authorList>
    </citation>
    <scope>NUCLEOTIDE SEQUENCE</scope>
    <source>
        <strain evidence="3">MPI-SDFR-AT-0120</strain>
    </source>
</reference>
<keyword evidence="2" id="KW-0560">Oxidoreductase</keyword>
<keyword evidence="4" id="KW-1185">Reference proteome</keyword>
<organism evidence="3 4">
    <name type="scientific">Paraphoma chrysanthemicola</name>
    <dbReference type="NCBI Taxonomy" id="798071"/>
    <lineage>
        <taxon>Eukaryota</taxon>
        <taxon>Fungi</taxon>
        <taxon>Dikarya</taxon>
        <taxon>Ascomycota</taxon>
        <taxon>Pezizomycotina</taxon>
        <taxon>Dothideomycetes</taxon>
        <taxon>Pleosporomycetidae</taxon>
        <taxon>Pleosporales</taxon>
        <taxon>Pleosporineae</taxon>
        <taxon>Phaeosphaeriaceae</taxon>
        <taxon>Paraphoma</taxon>
    </lineage>
</organism>
<dbReference type="AlphaFoldDB" id="A0A8K0W4G0"/>
<comment type="caution">
    <text evidence="3">The sequence shown here is derived from an EMBL/GenBank/DDBJ whole genome shotgun (WGS) entry which is preliminary data.</text>
</comment>
<dbReference type="PRINTS" id="PR00081">
    <property type="entry name" value="GDHRDH"/>
</dbReference>
<evidence type="ECO:0000256" key="2">
    <source>
        <dbReference type="ARBA" id="ARBA00023002"/>
    </source>
</evidence>
<gene>
    <name evidence="3" type="ORF">FB567DRAFT_512230</name>
</gene>
<sequence>MTTSTYSTSILVTGGTTGLGYQAALSLARQRPQSLIVIASRSDSEKAATRINTKLKQQNVKYMPLDLSTLATTRTFAQSFLDANLPPISALVLNAGIQLPGGIEYTPDGIEQHFAINHVAHALLFHLLLPTLTADARIIVVASGIHDPVQAKPFGMMPAYTTPSEVATPNAEQIKASGGRDRYCTSKAANVIWARALGKHMSSHPSHTGKTVLSFDPGLMFGTNFTRNASPFLKFLNSYIAPWTTRLMRLTVNDNVNSPAESGGNLAWLVVEKEMEGKKGAYCEKRKERESSVQSMDEGVQRELWDWTVGRVAAGEEERKMFEKL</sequence>
<dbReference type="InterPro" id="IPR002347">
    <property type="entry name" value="SDR_fam"/>
</dbReference>
<dbReference type="PANTHER" id="PTHR24320:SF148">
    <property type="entry name" value="NAD(P)-BINDING ROSSMANN-FOLD SUPERFAMILY PROTEIN"/>
    <property type="match status" value="1"/>
</dbReference>
<dbReference type="EMBL" id="JAGMVJ010000001">
    <property type="protein sequence ID" value="KAH7095287.1"/>
    <property type="molecule type" value="Genomic_DNA"/>
</dbReference>
<evidence type="ECO:0000313" key="4">
    <source>
        <dbReference type="Proteomes" id="UP000813461"/>
    </source>
</evidence>
<dbReference type="Gene3D" id="3.40.50.720">
    <property type="entry name" value="NAD(P)-binding Rossmann-like Domain"/>
    <property type="match status" value="1"/>
</dbReference>